<proteinExistence type="predicted"/>
<accession>A0A844ZT53</accession>
<dbReference type="PANTHER" id="PTHR43792">
    <property type="entry name" value="GNAT FAMILY, PUTATIVE (AFU_ORTHOLOGUE AFUA_3G00765)-RELATED-RELATED"/>
    <property type="match status" value="1"/>
</dbReference>
<dbReference type="EMBL" id="WTYX01000001">
    <property type="protein sequence ID" value="MXO90654.1"/>
    <property type="molecule type" value="Genomic_DNA"/>
</dbReference>
<evidence type="ECO:0000259" key="1">
    <source>
        <dbReference type="PROSITE" id="PS51186"/>
    </source>
</evidence>
<dbReference type="RefSeq" id="WP_160604100.1">
    <property type="nucleotide sequence ID" value="NZ_WTYX01000001.1"/>
</dbReference>
<protein>
    <submittedName>
        <fullName evidence="2">GNAT family N-acetyltransferase</fullName>
    </submittedName>
</protein>
<dbReference type="SUPFAM" id="SSF55729">
    <property type="entry name" value="Acyl-CoA N-acyltransferases (Nat)"/>
    <property type="match status" value="1"/>
</dbReference>
<dbReference type="Pfam" id="PF13302">
    <property type="entry name" value="Acetyltransf_3"/>
    <property type="match status" value="1"/>
</dbReference>
<reference evidence="2 3" key="1">
    <citation type="submission" date="2019-12" db="EMBL/GenBank/DDBJ databases">
        <title>Genomic-based taxomic classification of the family Erythrobacteraceae.</title>
        <authorList>
            <person name="Xu L."/>
        </authorList>
    </citation>
    <scope>NUCLEOTIDE SEQUENCE [LARGE SCALE GENOMIC DNA]</scope>
    <source>
        <strain evidence="2 3">KCTC 52763</strain>
    </source>
</reference>
<dbReference type="PROSITE" id="PS51186">
    <property type="entry name" value="GNAT"/>
    <property type="match status" value="1"/>
</dbReference>
<feature type="domain" description="N-acetyltransferase" evidence="1">
    <location>
        <begin position="19"/>
        <end position="177"/>
    </location>
</feature>
<dbReference type="AlphaFoldDB" id="A0A844ZT53"/>
<dbReference type="InterPro" id="IPR051531">
    <property type="entry name" value="N-acetyltransferase"/>
</dbReference>
<name>A0A844ZT53_9SPHN</name>
<dbReference type="OrthoDB" id="5295305at2"/>
<keyword evidence="3" id="KW-1185">Reference proteome</keyword>
<comment type="caution">
    <text evidence="2">The sequence shown here is derived from an EMBL/GenBank/DDBJ whole genome shotgun (WGS) entry which is preliminary data.</text>
</comment>
<evidence type="ECO:0000313" key="2">
    <source>
        <dbReference type="EMBL" id="MXO90654.1"/>
    </source>
</evidence>
<organism evidence="2 3">
    <name type="scientific">Pontixanthobacter aquaemixtae</name>
    <dbReference type="NCBI Taxonomy" id="1958940"/>
    <lineage>
        <taxon>Bacteria</taxon>
        <taxon>Pseudomonadati</taxon>
        <taxon>Pseudomonadota</taxon>
        <taxon>Alphaproteobacteria</taxon>
        <taxon>Sphingomonadales</taxon>
        <taxon>Erythrobacteraceae</taxon>
        <taxon>Pontixanthobacter</taxon>
    </lineage>
</organism>
<dbReference type="Gene3D" id="3.40.630.30">
    <property type="match status" value="1"/>
</dbReference>
<sequence>MSTGQAPALPIPTLETDRFTLRPLVREDAPAFFPTLSSPEHCRYLTRAPFASLEELESWLCDPEWNGRSWSAVERATGEIAARVVAVPGEEGSVEIGYITAAHRHGEGIASECAKRLIAYLFGEERHHRITAGTDPRNAASNALLARLGFRREAHMVESIKTHIGWCDEYFWAMLRREWQG</sequence>
<dbReference type="GO" id="GO:0016747">
    <property type="term" value="F:acyltransferase activity, transferring groups other than amino-acyl groups"/>
    <property type="evidence" value="ECO:0007669"/>
    <property type="project" value="InterPro"/>
</dbReference>
<keyword evidence="2" id="KW-0808">Transferase</keyword>
<dbReference type="InterPro" id="IPR000182">
    <property type="entry name" value="GNAT_dom"/>
</dbReference>
<dbReference type="InterPro" id="IPR016181">
    <property type="entry name" value="Acyl_CoA_acyltransferase"/>
</dbReference>
<dbReference type="Proteomes" id="UP000442714">
    <property type="component" value="Unassembled WGS sequence"/>
</dbReference>
<evidence type="ECO:0000313" key="3">
    <source>
        <dbReference type="Proteomes" id="UP000442714"/>
    </source>
</evidence>
<gene>
    <name evidence="2" type="ORF">GRI41_07465</name>
</gene>